<sequence length="377" mass="41982">MQFRRMLKELDWGVLANVFLIIILGLVLIASATRATSSDDILGLAKTQLLWVFTGLLLMFGSLYIPYDDFPRYAKFLYLFNLVMLLTVLFAGREALGAQRWIKIGPFSLQPSEFAKDIITITLANYLTARQGQIDKLSDFIRVFVHIGVPMLLILKQPDLGTSLVFVAITFAQLYVAGANRKLLFSLFGGGLAVAIGWIALHLHFPQIWIPLKEYQLNRLIIFLDPWKDMQGAGYHVIQSQIAIGSGGFWGKGLFRGSQNQLNFLPEQHTDFIFSVLGEELGFIGASVLLVLYLTLFWQLIRIGQQAKDLLGSLLVAGVVAKLAFHTFINIGMTCGIMPVTGIPLPFVSYGGSAMWSNLLSVGLALNVYLRRKKLSF</sequence>
<dbReference type="GO" id="GO:0071555">
    <property type="term" value="P:cell wall organization"/>
    <property type="evidence" value="ECO:0007669"/>
    <property type="project" value="UniProtKB-KW"/>
</dbReference>
<dbReference type="GO" id="GO:0008955">
    <property type="term" value="F:peptidoglycan glycosyltransferase activity"/>
    <property type="evidence" value="ECO:0007669"/>
    <property type="project" value="UniProtKB-UniRule"/>
</dbReference>
<dbReference type="STRING" id="661089.ciss_23210"/>
<dbReference type="EC" id="2.4.99.28" evidence="11"/>
<feature type="transmembrane region" description="Helical" evidence="11">
    <location>
        <begin position="184"/>
        <end position="205"/>
    </location>
</feature>
<feature type="transmembrane region" description="Helical" evidence="11">
    <location>
        <begin position="281"/>
        <end position="298"/>
    </location>
</feature>
<proteinExistence type="inferred from homology"/>
<evidence type="ECO:0000256" key="7">
    <source>
        <dbReference type="ARBA" id="ARBA00022984"/>
    </source>
</evidence>
<feature type="transmembrane region" description="Helical" evidence="11">
    <location>
        <begin position="310"/>
        <end position="329"/>
    </location>
</feature>
<organism evidence="12 13">
    <name type="scientific">Carboxydothermus islandicus</name>
    <dbReference type="NCBI Taxonomy" id="661089"/>
    <lineage>
        <taxon>Bacteria</taxon>
        <taxon>Bacillati</taxon>
        <taxon>Bacillota</taxon>
        <taxon>Clostridia</taxon>
        <taxon>Thermoanaerobacterales</taxon>
        <taxon>Thermoanaerobacteraceae</taxon>
        <taxon>Carboxydothermus</taxon>
    </lineage>
</organism>
<evidence type="ECO:0000256" key="1">
    <source>
        <dbReference type="ARBA" id="ARBA00004141"/>
    </source>
</evidence>
<evidence type="ECO:0000256" key="10">
    <source>
        <dbReference type="ARBA" id="ARBA00023316"/>
    </source>
</evidence>
<name>A0A1L8D5F2_9THEO</name>
<evidence type="ECO:0000256" key="6">
    <source>
        <dbReference type="ARBA" id="ARBA00022960"/>
    </source>
</evidence>
<dbReference type="GO" id="GO:0032153">
    <property type="term" value="C:cell division site"/>
    <property type="evidence" value="ECO:0007669"/>
    <property type="project" value="TreeGrafter"/>
</dbReference>
<comment type="function">
    <text evidence="11">Peptidoglycan polymerase that is essential for cell wall elongation.</text>
</comment>
<keyword evidence="2 11" id="KW-1003">Cell membrane</keyword>
<dbReference type="PROSITE" id="PS00428">
    <property type="entry name" value="FTSW_RODA_SPOVE"/>
    <property type="match status" value="1"/>
</dbReference>
<dbReference type="NCBIfam" id="TIGR02210">
    <property type="entry name" value="rodA_shape"/>
    <property type="match status" value="1"/>
</dbReference>
<keyword evidence="4 11" id="KW-0808">Transferase</keyword>
<comment type="catalytic activity">
    <reaction evidence="11">
        <text>[GlcNAc-(1-&gt;4)-Mur2Ac(oyl-L-Ala-gamma-D-Glu-L-Lys-D-Ala-D-Ala)](n)-di-trans,octa-cis-undecaprenyl diphosphate + beta-D-GlcNAc-(1-&gt;4)-Mur2Ac(oyl-L-Ala-gamma-D-Glu-L-Lys-D-Ala-D-Ala)-di-trans,octa-cis-undecaprenyl diphosphate = [GlcNAc-(1-&gt;4)-Mur2Ac(oyl-L-Ala-gamma-D-Glu-L-Lys-D-Ala-D-Ala)](n+1)-di-trans,octa-cis-undecaprenyl diphosphate + di-trans,octa-cis-undecaprenyl diphosphate + H(+)</text>
        <dbReference type="Rhea" id="RHEA:23708"/>
        <dbReference type="Rhea" id="RHEA-COMP:9602"/>
        <dbReference type="Rhea" id="RHEA-COMP:9603"/>
        <dbReference type="ChEBI" id="CHEBI:15378"/>
        <dbReference type="ChEBI" id="CHEBI:58405"/>
        <dbReference type="ChEBI" id="CHEBI:60033"/>
        <dbReference type="ChEBI" id="CHEBI:78435"/>
        <dbReference type="EC" id="2.4.99.28"/>
    </reaction>
</comment>
<keyword evidence="5 11" id="KW-0812">Transmembrane</keyword>
<comment type="similarity">
    <text evidence="11">Belongs to the SEDS family. MrdB/RodA subfamily.</text>
</comment>
<feature type="transmembrane region" description="Helical" evidence="11">
    <location>
        <begin position="349"/>
        <end position="370"/>
    </location>
</feature>
<accession>A0A1L8D5F2</accession>
<evidence type="ECO:0000256" key="3">
    <source>
        <dbReference type="ARBA" id="ARBA00022676"/>
    </source>
</evidence>
<dbReference type="PANTHER" id="PTHR30474:SF1">
    <property type="entry name" value="PEPTIDOGLYCAN GLYCOSYLTRANSFERASE MRDB"/>
    <property type="match status" value="1"/>
</dbReference>
<keyword evidence="8 11" id="KW-1133">Transmembrane helix</keyword>
<dbReference type="HAMAP" id="MF_02079">
    <property type="entry name" value="PGT_RodA"/>
    <property type="match status" value="1"/>
</dbReference>
<dbReference type="OrthoDB" id="9812661at2"/>
<dbReference type="GO" id="GO:0008360">
    <property type="term" value="P:regulation of cell shape"/>
    <property type="evidence" value="ECO:0007669"/>
    <property type="project" value="UniProtKB-KW"/>
</dbReference>
<comment type="caution">
    <text evidence="12">The sequence shown here is derived from an EMBL/GenBank/DDBJ whole genome shotgun (WGS) entry which is preliminary data.</text>
</comment>
<comment type="pathway">
    <text evidence="11">Cell wall biogenesis; peptidoglycan biosynthesis.</text>
</comment>
<reference evidence="13" key="1">
    <citation type="submission" date="2016-12" db="EMBL/GenBank/DDBJ databases">
        <title>Draft Genome Sequences od Carboxydothermus pertinax and islandicus, Hydrogenogenic Carboxydotrophic Bacteria.</title>
        <authorList>
            <person name="Fukuyama Y."/>
            <person name="Ohmae K."/>
            <person name="Yoneda Y."/>
            <person name="Yoshida T."/>
            <person name="Sako Y."/>
        </authorList>
    </citation>
    <scope>NUCLEOTIDE SEQUENCE [LARGE SCALE GENOMIC DNA]</scope>
    <source>
        <strain evidence="13">SET</strain>
    </source>
</reference>
<dbReference type="RefSeq" id="WP_075866557.1">
    <property type="nucleotide sequence ID" value="NZ_BDJL01000141.1"/>
</dbReference>
<keyword evidence="9 11" id="KW-0472">Membrane</keyword>
<keyword evidence="6 11" id="KW-0133">Cell shape</keyword>
<dbReference type="InterPro" id="IPR018365">
    <property type="entry name" value="Cell_cycle_FtsW-rel_CS"/>
</dbReference>
<dbReference type="Proteomes" id="UP000187338">
    <property type="component" value="Unassembled WGS sequence"/>
</dbReference>
<keyword evidence="13" id="KW-1185">Reference proteome</keyword>
<dbReference type="GO" id="GO:0015648">
    <property type="term" value="F:lipid-linked peptidoglycan transporter activity"/>
    <property type="evidence" value="ECO:0007669"/>
    <property type="project" value="TreeGrafter"/>
</dbReference>
<protein>
    <recommendedName>
        <fullName evidence="11">Peptidoglycan glycosyltransferase RodA</fullName>
        <shortName evidence="11">PGT</shortName>
        <ecNumber evidence="11">2.4.99.28</ecNumber>
    </recommendedName>
    <alternativeName>
        <fullName evidence="11">Cell elongation protein RodA</fullName>
    </alternativeName>
    <alternativeName>
        <fullName evidence="11">Cell wall polymerase</fullName>
    </alternativeName>
    <alternativeName>
        <fullName evidence="11">Peptidoglycan polymerase</fullName>
        <shortName evidence="11">PG polymerase</shortName>
    </alternativeName>
</protein>
<evidence type="ECO:0000313" key="12">
    <source>
        <dbReference type="EMBL" id="GAV26388.1"/>
    </source>
</evidence>
<keyword evidence="10 11" id="KW-0961">Cell wall biogenesis/degradation</keyword>
<keyword evidence="3 11" id="KW-0328">Glycosyltransferase</keyword>
<evidence type="ECO:0000256" key="5">
    <source>
        <dbReference type="ARBA" id="ARBA00022692"/>
    </source>
</evidence>
<feature type="transmembrane region" description="Helical" evidence="11">
    <location>
        <begin position="160"/>
        <end position="177"/>
    </location>
</feature>
<evidence type="ECO:0000256" key="9">
    <source>
        <dbReference type="ARBA" id="ARBA00023136"/>
    </source>
</evidence>
<evidence type="ECO:0000313" key="13">
    <source>
        <dbReference type="Proteomes" id="UP000187338"/>
    </source>
</evidence>
<evidence type="ECO:0000256" key="2">
    <source>
        <dbReference type="ARBA" id="ARBA00022475"/>
    </source>
</evidence>
<keyword evidence="7 11" id="KW-0573">Peptidoglycan synthesis</keyword>
<feature type="transmembrane region" description="Helical" evidence="11">
    <location>
        <begin position="49"/>
        <end position="67"/>
    </location>
</feature>
<dbReference type="PANTHER" id="PTHR30474">
    <property type="entry name" value="CELL CYCLE PROTEIN"/>
    <property type="match status" value="1"/>
</dbReference>
<dbReference type="GO" id="GO:0051301">
    <property type="term" value="P:cell division"/>
    <property type="evidence" value="ECO:0007669"/>
    <property type="project" value="InterPro"/>
</dbReference>
<dbReference type="InterPro" id="IPR011923">
    <property type="entry name" value="RodA/MrdB"/>
</dbReference>
<feature type="transmembrane region" description="Helical" evidence="11">
    <location>
        <begin position="73"/>
        <end position="92"/>
    </location>
</feature>
<dbReference type="Pfam" id="PF01098">
    <property type="entry name" value="FTSW_RODA_SPOVE"/>
    <property type="match status" value="1"/>
</dbReference>
<gene>
    <name evidence="11" type="primary">rodA</name>
    <name evidence="12" type="ORF">ciss_23210</name>
</gene>
<comment type="subcellular location">
    <subcellularLocation>
        <location evidence="11">Cell membrane</location>
        <topology evidence="11">Multi-pass membrane protein</topology>
    </subcellularLocation>
    <subcellularLocation>
        <location evidence="1">Membrane</location>
        <topology evidence="1">Multi-pass membrane protein</topology>
    </subcellularLocation>
</comment>
<evidence type="ECO:0000256" key="8">
    <source>
        <dbReference type="ARBA" id="ARBA00022989"/>
    </source>
</evidence>
<evidence type="ECO:0000256" key="4">
    <source>
        <dbReference type="ARBA" id="ARBA00022679"/>
    </source>
</evidence>
<evidence type="ECO:0000256" key="11">
    <source>
        <dbReference type="HAMAP-Rule" id="MF_02079"/>
    </source>
</evidence>
<dbReference type="UniPathway" id="UPA00219"/>
<dbReference type="InterPro" id="IPR001182">
    <property type="entry name" value="FtsW/RodA"/>
</dbReference>
<feature type="transmembrane region" description="Helical" evidence="11">
    <location>
        <begin position="12"/>
        <end position="29"/>
    </location>
</feature>
<dbReference type="GO" id="GO:0009252">
    <property type="term" value="P:peptidoglycan biosynthetic process"/>
    <property type="evidence" value="ECO:0007669"/>
    <property type="project" value="UniProtKB-UniRule"/>
</dbReference>
<dbReference type="GO" id="GO:0005886">
    <property type="term" value="C:plasma membrane"/>
    <property type="evidence" value="ECO:0007669"/>
    <property type="project" value="UniProtKB-SubCell"/>
</dbReference>
<dbReference type="EMBL" id="BDJL01000141">
    <property type="protein sequence ID" value="GAV26388.1"/>
    <property type="molecule type" value="Genomic_DNA"/>
</dbReference>
<dbReference type="AlphaFoldDB" id="A0A1L8D5F2"/>